<evidence type="ECO:0000256" key="3">
    <source>
        <dbReference type="ARBA" id="ARBA00022692"/>
    </source>
</evidence>
<evidence type="ECO:0000256" key="2">
    <source>
        <dbReference type="ARBA" id="ARBA00008017"/>
    </source>
</evidence>
<dbReference type="RefSeq" id="WP_343789224.1">
    <property type="nucleotide sequence ID" value="NZ_BAAAFH010000022.1"/>
</dbReference>
<feature type="domain" description="Mechanosensitive ion channel MscS" evidence="7">
    <location>
        <begin position="191"/>
        <end position="259"/>
    </location>
</feature>
<dbReference type="InterPro" id="IPR010920">
    <property type="entry name" value="LSM_dom_sf"/>
</dbReference>
<evidence type="ECO:0000313" key="10">
    <source>
        <dbReference type="Proteomes" id="UP001501126"/>
    </source>
</evidence>
<evidence type="ECO:0000313" key="9">
    <source>
        <dbReference type="EMBL" id="GAA0876425.1"/>
    </source>
</evidence>
<feature type="transmembrane region" description="Helical" evidence="6">
    <location>
        <begin position="104"/>
        <end position="125"/>
    </location>
</feature>
<dbReference type="PANTHER" id="PTHR30414:SF0">
    <property type="entry name" value="MINICONDUCTANCE MECHANOSENSITIVE CHANNEL YBDG"/>
    <property type="match status" value="1"/>
</dbReference>
<comment type="subcellular location">
    <subcellularLocation>
        <location evidence="1">Endomembrane system</location>
        <topology evidence="1">Multi-pass membrane protein</topology>
    </subcellularLocation>
</comment>
<dbReference type="Proteomes" id="UP001501126">
    <property type="component" value="Unassembled WGS sequence"/>
</dbReference>
<keyword evidence="4 6" id="KW-1133">Transmembrane helix</keyword>
<dbReference type="InterPro" id="IPR006685">
    <property type="entry name" value="MscS_channel_2nd"/>
</dbReference>
<dbReference type="Pfam" id="PF00924">
    <property type="entry name" value="MS_channel_2nd"/>
    <property type="match status" value="1"/>
</dbReference>
<feature type="transmembrane region" description="Helical" evidence="6">
    <location>
        <begin position="172"/>
        <end position="189"/>
    </location>
</feature>
<reference evidence="9 10" key="1">
    <citation type="journal article" date="2019" name="Int. J. Syst. Evol. Microbiol.">
        <title>The Global Catalogue of Microorganisms (GCM) 10K type strain sequencing project: providing services to taxonomists for standard genome sequencing and annotation.</title>
        <authorList>
            <consortium name="The Broad Institute Genomics Platform"/>
            <consortium name="The Broad Institute Genome Sequencing Center for Infectious Disease"/>
            <person name="Wu L."/>
            <person name="Ma J."/>
        </authorList>
    </citation>
    <scope>NUCLEOTIDE SEQUENCE [LARGE SCALE GENOMIC DNA]</scope>
    <source>
        <strain evidence="9 10">JCM 16083</strain>
    </source>
</reference>
<evidence type="ECO:0000256" key="4">
    <source>
        <dbReference type="ARBA" id="ARBA00022989"/>
    </source>
</evidence>
<evidence type="ECO:0000259" key="8">
    <source>
        <dbReference type="Pfam" id="PF21082"/>
    </source>
</evidence>
<dbReference type="InterPro" id="IPR049278">
    <property type="entry name" value="MS_channel_C"/>
</dbReference>
<feature type="transmembrane region" description="Helical" evidence="6">
    <location>
        <begin position="74"/>
        <end position="98"/>
    </location>
</feature>
<feature type="transmembrane region" description="Helical" evidence="6">
    <location>
        <begin position="24"/>
        <end position="53"/>
    </location>
</feature>
<accession>A0ABN1MTY6</accession>
<proteinExistence type="inferred from homology"/>
<dbReference type="PANTHER" id="PTHR30414">
    <property type="entry name" value="MINICONDUCTANCE MECHANOSENSITIVE CHANNEL YBDG"/>
    <property type="match status" value="1"/>
</dbReference>
<evidence type="ECO:0000259" key="7">
    <source>
        <dbReference type="Pfam" id="PF00924"/>
    </source>
</evidence>
<feature type="transmembrane region" description="Helical" evidence="6">
    <location>
        <begin position="146"/>
        <end position="166"/>
    </location>
</feature>
<evidence type="ECO:0000256" key="6">
    <source>
        <dbReference type="SAM" id="Phobius"/>
    </source>
</evidence>
<name>A0ABN1MTY6_9FLAO</name>
<dbReference type="Gene3D" id="2.30.30.60">
    <property type="match status" value="1"/>
</dbReference>
<protein>
    <submittedName>
        <fullName evidence="9">Mechanosensitive ion channel</fullName>
    </submittedName>
</protein>
<dbReference type="SUPFAM" id="SSF50182">
    <property type="entry name" value="Sm-like ribonucleoproteins"/>
    <property type="match status" value="1"/>
</dbReference>
<feature type="domain" description="Mechanosensitive ion channel MscS C-terminal" evidence="8">
    <location>
        <begin position="343"/>
        <end position="391"/>
    </location>
</feature>
<dbReference type="InterPro" id="IPR023408">
    <property type="entry name" value="MscS_beta-dom_sf"/>
</dbReference>
<dbReference type="Pfam" id="PF21082">
    <property type="entry name" value="MS_channel_3rd"/>
    <property type="match status" value="1"/>
</dbReference>
<comment type="similarity">
    <text evidence="2">Belongs to the MscS (TC 1.A.23) family.</text>
</comment>
<keyword evidence="5 6" id="KW-0472">Membrane</keyword>
<organism evidence="9 10">
    <name type="scientific">Wandonia haliotis</name>
    <dbReference type="NCBI Taxonomy" id="574963"/>
    <lineage>
        <taxon>Bacteria</taxon>
        <taxon>Pseudomonadati</taxon>
        <taxon>Bacteroidota</taxon>
        <taxon>Flavobacteriia</taxon>
        <taxon>Flavobacteriales</taxon>
        <taxon>Crocinitomicaceae</taxon>
        <taxon>Wandonia</taxon>
    </lineage>
</organism>
<keyword evidence="3 6" id="KW-0812">Transmembrane</keyword>
<gene>
    <name evidence="9" type="ORF">GCM10009118_28350</name>
</gene>
<evidence type="ECO:0000256" key="1">
    <source>
        <dbReference type="ARBA" id="ARBA00004127"/>
    </source>
</evidence>
<dbReference type="EMBL" id="BAAAFH010000022">
    <property type="protein sequence ID" value="GAA0876425.1"/>
    <property type="molecule type" value="Genomic_DNA"/>
</dbReference>
<sequence>MKELVHNWLGSFFEAGLPESGNSMYLITLLMFIATLGLSILMWWLTRTILLAIIHSFAERTRTHWDDLLIKNRFFAALANIVPLSFAHVFLNITFYALPAFENFFLRIVDILILLVALVSVSRLLNTMRDLVMENERMKDKPIHSYFQVIKIVTSGVFIFLMLSVVTGKSPVFFLTSLGAVSAILILVFKDTILGFVGSVQLAANDMIRIGDWVTMEKYGADGDVIEISLATVKVQNFDKTITTIPTYSFISDSFKNWRGMQESDGRRIKRAIRLKMEGVKFATPEMIDRFKEIRILKPFIEERQAQIEAYNAEHGFEMQDSPLNGRRQTNIGLFRRYVEYYLKNNPHINQNMTLMVRQLEPGSEGLPLEIYCFTKTKEWLQYEMVMGDVFDHLISAVRYFELEVFESPTGSDFKSVGK</sequence>
<evidence type="ECO:0000256" key="5">
    <source>
        <dbReference type="ARBA" id="ARBA00023136"/>
    </source>
</evidence>
<comment type="caution">
    <text evidence="9">The sequence shown here is derived from an EMBL/GenBank/DDBJ whole genome shotgun (WGS) entry which is preliminary data.</text>
</comment>
<dbReference type="InterPro" id="IPR030192">
    <property type="entry name" value="YbdG"/>
</dbReference>
<keyword evidence="10" id="KW-1185">Reference proteome</keyword>